<dbReference type="PANTHER" id="PTHR24416">
    <property type="entry name" value="TYROSINE-PROTEIN KINASE RECEPTOR"/>
    <property type="match status" value="1"/>
</dbReference>
<accession>T1IJ71</accession>
<dbReference type="InterPro" id="IPR002011">
    <property type="entry name" value="Tyr_kinase_rcpt_2_CS"/>
</dbReference>
<keyword evidence="15" id="KW-0325">Glycoprotein</keyword>
<dbReference type="InterPro" id="IPR013098">
    <property type="entry name" value="Ig_I-set"/>
</dbReference>
<dbReference type="InterPro" id="IPR003599">
    <property type="entry name" value="Ig_sub"/>
</dbReference>
<keyword evidence="12" id="KW-0829">Tyrosine-protein kinase</keyword>
<dbReference type="InterPro" id="IPR050122">
    <property type="entry name" value="RTK"/>
</dbReference>
<proteinExistence type="inferred from homology"/>
<keyword evidence="11 26" id="KW-0472">Membrane</keyword>
<dbReference type="eggNOG" id="KOG1026">
    <property type="taxonomic scope" value="Eukaryota"/>
</dbReference>
<keyword evidence="4" id="KW-0808">Transferase</keyword>
<dbReference type="AlphaFoldDB" id="T1IJ71"/>
<evidence type="ECO:0000259" key="27">
    <source>
        <dbReference type="PROSITE" id="PS50011"/>
    </source>
</evidence>
<dbReference type="PROSITE" id="PS50835">
    <property type="entry name" value="IG_LIKE"/>
    <property type="match status" value="1"/>
</dbReference>
<dbReference type="InterPro" id="IPR038178">
    <property type="entry name" value="Kringle_sf"/>
</dbReference>
<dbReference type="GO" id="GO:0043235">
    <property type="term" value="C:receptor complex"/>
    <property type="evidence" value="ECO:0007669"/>
    <property type="project" value="TreeGrafter"/>
</dbReference>
<evidence type="ECO:0000313" key="32">
    <source>
        <dbReference type="Proteomes" id="UP000014500"/>
    </source>
</evidence>
<dbReference type="Pfam" id="PF07679">
    <property type="entry name" value="I-set"/>
    <property type="match status" value="1"/>
</dbReference>
<dbReference type="InterPro" id="IPR013783">
    <property type="entry name" value="Ig-like_fold"/>
</dbReference>
<dbReference type="InterPro" id="IPR020067">
    <property type="entry name" value="Frizzled_dom"/>
</dbReference>
<keyword evidence="7" id="KW-0418">Kinase</keyword>
<evidence type="ECO:0000259" key="30">
    <source>
        <dbReference type="PROSITE" id="PS50835"/>
    </source>
</evidence>
<evidence type="ECO:0000313" key="31">
    <source>
        <dbReference type="EnsemblMetazoa" id="SMAR000930-PA"/>
    </source>
</evidence>
<evidence type="ECO:0000256" key="18">
    <source>
        <dbReference type="ARBA" id="ARBA00051243"/>
    </source>
</evidence>
<dbReference type="Gene3D" id="3.30.200.20">
    <property type="entry name" value="Phosphorylase Kinase, domain 1"/>
    <property type="match status" value="1"/>
</dbReference>
<reference evidence="32" key="1">
    <citation type="submission" date="2011-05" db="EMBL/GenBank/DDBJ databases">
        <authorList>
            <person name="Richards S.R."/>
            <person name="Qu J."/>
            <person name="Jiang H."/>
            <person name="Jhangiani S.N."/>
            <person name="Agravi P."/>
            <person name="Goodspeed R."/>
            <person name="Gross S."/>
            <person name="Mandapat C."/>
            <person name="Jackson L."/>
            <person name="Mathew T."/>
            <person name="Pu L."/>
            <person name="Thornton R."/>
            <person name="Saada N."/>
            <person name="Wilczek-Boney K.B."/>
            <person name="Lee S."/>
            <person name="Kovar C."/>
            <person name="Wu Y."/>
            <person name="Scherer S.E."/>
            <person name="Worley K.C."/>
            <person name="Muzny D.M."/>
            <person name="Gibbs R."/>
        </authorList>
    </citation>
    <scope>NUCLEOTIDE SEQUENCE</scope>
    <source>
        <strain evidence="32">Brora</strain>
    </source>
</reference>
<keyword evidence="13" id="KW-1015">Disulfide bond</keyword>
<dbReference type="InterPro" id="IPR008266">
    <property type="entry name" value="Tyr_kinase_AS"/>
</dbReference>
<dbReference type="PANTHER" id="PTHR24416:SF611">
    <property type="entry name" value="TYROSINE-PROTEIN KINASE TRANSMEMBRANE RECEPTOR ROR"/>
    <property type="match status" value="1"/>
</dbReference>
<dbReference type="SUPFAM" id="SSF56112">
    <property type="entry name" value="Protein kinase-like (PK-like)"/>
    <property type="match status" value="1"/>
</dbReference>
<evidence type="ECO:0000256" key="19">
    <source>
        <dbReference type="PIRSR" id="PIRSR000615-1"/>
    </source>
</evidence>
<dbReference type="GO" id="GO:0045202">
    <property type="term" value="C:synapse"/>
    <property type="evidence" value="ECO:0007669"/>
    <property type="project" value="UniProtKB-SubCell"/>
</dbReference>
<dbReference type="SMART" id="SM00130">
    <property type="entry name" value="KR"/>
    <property type="match status" value="1"/>
</dbReference>
<feature type="active site" description="Proton acceptor" evidence="19">
    <location>
        <position position="572"/>
    </location>
</feature>
<evidence type="ECO:0000256" key="7">
    <source>
        <dbReference type="ARBA" id="ARBA00022777"/>
    </source>
</evidence>
<dbReference type="InterPro" id="IPR041775">
    <property type="entry name" value="Ror-like_CRD"/>
</dbReference>
<keyword evidence="5 24" id="KW-0812">Transmembrane</keyword>
<dbReference type="PROSITE" id="PS00109">
    <property type="entry name" value="PROTEIN_KINASE_TYR"/>
    <property type="match status" value="1"/>
</dbReference>
<keyword evidence="21" id="KW-0460">Magnesium</keyword>
<dbReference type="GO" id="GO:0017147">
    <property type="term" value="F:Wnt-protein binding"/>
    <property type="evidence" value="ECO:0007669"/>
    <property type="project" value="TreeGrafter"/>
</dbReference>
<comment type="catalytic activity">
    <reaction evidence="18 24">
        <text>L-tyrosyl-[protein] + ATP = O-phospho-L-tyrosyl-[protein] + ADP + H(+)</text>
        <dbReference type="Rhea" id="RHEA:10596"/>
        <dbReference type="Rhea" id="RHEA-COMP:10136"/>
        <dbReference type="Rhea" id="RHEA-COMP:20101"/>
        <dbReference type="ChEBI" id="CHEBI:15378"/>
        <dbReference type="ChEBI" id="CHEBI:30616"/>
        <dbReference type="ChEBI" id="CHEBI:46858"/>
        <dbReference type="ChEBI" id="CHEBI:61978"/>
        <dbReference type="ChEBI" id="CHEBI:456216"/>
        <dbReference type="EC" id="2.7.10.1"/>
    </reaction>
</comment>
<dbReference type="InterPro" id="IPR036179">
    <property type="entry name" value="Ig-like_dom_sf"/>
</dbReference>
<name>T1IJ71_STRMM</name>
<dbReference type="STRING" id="126957.T1IJ71"/>
<feature type="domain" description="Kringle" evidence="29">
    <location>
        <begin position="293"/>
        <end position="368"/>
    </location>
</feature>
<evidence type="ECO:0000256" key="1">
    <source>
        <dbReference type="ARBA" id="ARBA00004479"/>
    </source>
</evidence>
<feature type="binding site" evidence="21">
    <location>
        <position position="590"/>
    </location>
    <ligand>
        <name>Mg(2+)</name>
        <dbReference type="ChEBI" id="CHEBI:18420"/>
    </ligand>
</feature>
<dbReference type="GO" id="GO:0005886">
    <property type="term" value="C:plasma membrane"/>
    <property type="evidence" value="ECO:0007669"/>
    <property type="project" value="TreeGrafter"/>
</dbReference>
<feature type="transmembrane region" description="Helical" evidence="26">
    <location>
        <begin position="372"/>
        <end position="396"/>
    </location>
</feature>
<dbReference type="InterPro" id="IPR000719">
    <property type="entry name" value="Prot_kinase_dom"/>
</dbReference>
<dbReference type="PROSITE" id="PS50070">
    <property type="entry name" value="KRINGLE_2"/>
    <property type="match status" value="1"/>
</dbReference>
<dbReference type="Gene3D" id="2.60.40.10">
    <property type="entry name" value="Immunoglobulins"/>
    <property type="match status" value="1"/>
</dbReference>
<dbReference type="InterPro" id="IPR018056">
    <property type="entry name" value="Kringle_CS"/>
</dbReference>
<keyword evidence="2 24" id="KW-0597">Phosphoprotein</keyword>
<evidence type="ECO:0000259" key="29">
    <source>
        <dbReference type="PROSITE" id="PS50070"/>
    </source>
</evidence>
<evidence type="ECO:0000256" key="23">
    <source>
        <dbReference type="PROSITE-ProRule" id="PRU10141"/>
    </source>
</evidence>
<dbReference type="Gene3D" id="1.10.2000.10">
    <property type="entry name" value="Frizzled cysteine-rich domain"/>
    <property type="match status" value="1"/>
</dbReference>
<evidence type="ECO:0000256" key="24">
    <source>
        <dbReference type="RuleBase" id="RU000312"/>
    </source>
</evidence>
<evidence type="ECO:0000256" key="4">
    <source>
        <dbReference type="ARBA" id="ARBA00022679"/>
    </source>
</evidence>
<reference evidence="31" key="2">
    <citation type="submission" date="2015-02" db="UniProtKB">
        <authorList>
            <consortium name="EnsemblMetazoa"/>
        </authorList>
    </citation>
    <scope>IDENTIFICATION</scope>
</reference>
<dbReference type="InterPro" id="IPR007110">
    <property type="entry name" value="Ig-like_dom"/>
</dbReference>
<dbReference type="Gene3D" id="1.10.510.10">
    <property type="entry name" value="Transferase(Phosphotransferase) domain 1"/>
    <property type="match status" value="1"/>
</dbReference>
<comment type="subcellular location">
    <subcellularLocation>
        <location evidence="1">Membrane</location>
        <topology evidence="1">Single-pass type I membrane protein</topology>
    </subcellularLocation>
    <subcellularLocation>
        <location evidence="17">Synapse</location>
    </subcellularLocation>
</comment>
<feature type="region of interest" description="Disordered" evidence="25">
    <location>
        <begin position="717"/>
        <end position="744"/>
    </location>
</feature>
<evidence type="ECO:0000256" key="25">
    <source>
        <dbReference type="SAM" id="MobiDB-lite"/>
    </source>
</evidence>
<feature type="binding site" evidence="20">
    <location>
        <position position="576"/>
    </location>
    <ligand>
        <name>ATP</name>
        <dbReference type="ChEBI" id="CHEBI:30616"/>
    </ligand>
</feature>
<feature type="binding site" evidence="21">
    <location>
        <position position="577"/>
    </location>
    <ligand>
        <name>Mg(2+)</name>
        <dbReference type="ChEBI" id="CHEBI:18420"/>
    </ligand>
</feature>
<dbReference type="InterPro" id="IPR013806">
    <property type="entry name" value="Kringle-like"/>
</dbReference>
<dbReference type="FunFam" id="1.10.510.10:FF:000116">
    <property type="entry name" value="inactive tyrosine-protein kinase transmembrane receptor ROR1"/>
    <property type="match status" value="1"/>
</dbReference>
<evidence type="ECO:0000256" key="2">
    <source>
        <dbReference type="ARBA" id="ARBA00022553"/>
    </source>
</evidence>
<organism evidence="31 32">
    <name type="scientific">Strigamia maritima</name>
    <name type="common">European centipede</name>
    <name type="synonym">Geophilus maritimus</name>
    <dbReference type="NCBI Taxonomy" id="126957"/>
    <lineage>
        <taxon>Eukaryota</taxon>
        <taxon>Metazoa</taxon>
        <taxon>Ecdysozoa</taxon>
        <taxon>Arthropoda</taxon>
        <taxon>Myriapoda</taxon>
        <taxon>Chilopoda</taxon>
        <taxon>Pleurostigmophora</taxon>
        <taxon>Geophilomorpha</taxon>
        <taxon>Linotaeniidae</taxon>
        <taxon>Strigamia</taxon>
    </lineage>
</organism>
<evidence type="ECO:0000256" key="5">
    <source>
        <dbReference type="ARBA" id="ARBA00022692"/>
    </source>
</evidence>
<dbReference type="CDD" id="cd00108">
    <property type="entry name" value="KR"/>
    <property type="match status" value="1"/>
</dbReference>
<dbReference type="SUPFAM" id="SSF57440">
    <property type="entry name" value="Kringle-like"/>
    <property type="match status" value="1"/>
</dbReference>
<evidence type="ECO:0000256" key="14">
    <source>
        <dbReference type="ARBA" id="ARBA00023170"/>
    </source>
</evidence>
<dbReference type="EMBL" id="JH430232">
    <property type="status" value="NOT_ANNOTATED_CDS"/>
    <property type="molecule type" value="Genomic_DNA"/>
</dbReference>
<dbReference type="CDD" id="cd07459">
    <property type="entry name" value="CRD_TK_ROR_like"/>
    <property type="match status" value="1"/>
</dbReference>
<evidence type="ECO:0000256" key="13">
    <source>
        <dbReference type="ARBA" id="ARBA00023157"/>
    </source>
</evidence>
<dbReference type="PROSITE" id="PS00239">
    <property type="entry name" value="RECEPTOR_TYR_KIN_II"/>
    <property type="match status" value="1"/>
</dbReference>
<dbReference type="EnsemblMetazoa" id="SMAR000930-RA">
    <property type="protein sequence ID" value="SMAR000930-PA"/>
    <property type="gene ID" value="SMAR000930"/>
</dbReference>
<dbReference type="InterPro" id="IPR001245">
    <property type="entry name" value="Ser-Thr/Tyr_kinase_cat_dom"/>
</dbReference>
<dbReference type="GO" id="GO:0007169">
    <property type="term" value="P:cell surface receptor protein tyrosine kinase signaling pathway"/>
    <property type="evidence" value="ECO:0007669"/>
    <property type="project" value="InterPro"/>
</dbReference>
<keyword evidence="9 26" id="KW-1133">Transmembrane helix</keyword>
<feature type="domain" description="Protein kinase" evidence="27">
    <location>
        <begin position="439"/>
        <end position="703"/>
    </location>
</feature>
<evidence type="ECO:0000256" key="8">
    <source>
        <dbReference type="ARBA" id="ARBA00022840"/>
    </source>
</evidence>
<dbReference type="GO" id="GO:0004714">
    <property type="term" value="F:transmembrane receptor protein tyrosine kinase activity"/>
    <property type="evidence" value="ECO:0007669"/>
    <property type="project" value="UniProtKB-EC"/>
</dbReference>
<evidence type="ECO:0000256" key="22">
    <source>
        <dbReference type="PROSITE-ProRule" id="PRU00121"/>
    </source>
</evidence>
<dbReference type="PIRSF" id="PIRSF000615">
    <property type="entry name" value="TyrPK_CSF1-R"/>
    <property type="match status" value="1"/>
</dbReference>
<keyword evidence="6 20" id="KW-0547">Nucleotide-binding</keyword>
<dbReference type="InterPro" id="IPR017441">
    <property type="entry name" value="Protein_kinase_ATP_BS"/>
</dbReference>
<dbReference type="InterPro" id="IPR003598">
    <property type="entry name" value="Ig_sub2"/>
</dbReference>
<evidence type="ECO:0000256" key="10">
    <source>
        <dbReference type="ARBA" id="ARBA00023018"/>
    </source>
</evidence>
<feature type="binding site" evidence="23">
    <location>
        <position position="470"/>
    </location>
    <ligand>
        <name>ATP</name>
        <dbReference type="ChEBI" id="CHEBI:30616"/>
    </ligand>
</feature>
<evidence type="ECO:0000256" key="26">
    <source>
        <dbReference type="SAM" id="Phobius"/>
    </source>
</evidence>
<dbReference type="Pfam" id="PF01392">
    <property type="entry name" value="Fz"/>
    <property type="match status" value="1"/>
</dbReference>
<evidence type="ECO:0000256" key="6">
    <source>
        <dbReference type="ARBA" id="ARBA00022741"/>
    </source>
</evidence>
<keyword evidence="8 20" id="KW-0067">ATP-binding</keyword>
<keyword evidence="21" id="KW-0479">Metal-binding</keyword>
<keyword evidence="14 24" id="KW-0675">Receptor</keyword>
<evidence type="ECO:0000256" key="9">
    <source>
        <dbReference type="ARBA" id="ARBA00022989"/>
    </source>
</evidence>
<dbReference type="PRINTS" id="PR00018">
    <property type="entry name" value="KRINGLE"/>
</dbReference>
<dbReference type="InterPro" id="IPR000001">
    <property type="entry name" value="Kringle"/>
</dbReference>
<evidence type="ECO:0000256" key="21">
    <source>
        <dbReference type="PIRSR" id="PIRSR000615-3"/>
    </source>
</evidence>
<dbReference type="SMART" id="SM00409">
    <property type="entry name" value="IG"/>
    <property type="match status" value="1"/>
</dbReference>
<dbReference type="PRINTS" id="PR00109">
    <property type="entry name" value="TYRKINASE"/>
</dbReference>
<keyword evidence="10" id="KW-0770">Synapse</keyword>
<keyword evidence="32" id="KW-1185">Reference proteome</keyword>
<keyword evidence="16" id="KW-0393">Immunoglobulin domain</keyword>
<dbReference type="PhylomeDB" id="T1IJ71"/>
<evidence type="ECO:0000256" key="16">
    <source>
        <dbReference type="ARBA" id="ARBA00023319"/>
    </source>
</evidence>
<feature type="domain" description="Ig-like" evidence="30">
    <location>
        <begin position="16"/>
        <end position="94"/>
    </location>
</feature>
<dbReference type="GO" id="GO:0005524">
    <property type="term" value="F:ATP binding"/>
    <property type="evidence" value="ECO:0007669"/>
    <property type="project" value="UniProtKB-UniRule"/>
</dbReference>
<sequence length="756" mass="85042">KLRLLHPVANLSRIAGDSIRLKCEVSAASSVRFYWYKNEAPLKEERGRLLIRRYSISKKTGNSGYGSRIRIGDAETHDTGYYRCDVVDGHQTLSSTGILIVKMGRWDRIQSESDLPDMQPLFPILVGSSPVFEGPSKNRGPVEVLDANTKPFGFCQKYAGSACSKFVANRTIFVRSDKEQITNENKLMEAITVIASSGDLSRPCSDFAMPSLCLLSFPPCDESTTSDPLPKLICRHECELLENDICRMEFAIAKTHPVIGQKVVLPNCQDLPTTNCLQLGIPKPQYNAENDQACYTGKGEEYRGSIRQSKNGHQCQLWSHQLRYKSSDYPELIGGHNYCRNPGSVEDQPWCYTTNPLVRKEVCSVSKCNDFLWLYVFIPTAVGVATLGVLVGLLCIKRRISRKTDSNSGSSMLGQQPLELSSLLPKSAIRAREFAISDIQFKQELGEGAFGKVYEGEVQGLDGVTRVAIKTLKENATAKTVQDFRREVDLMTDLRHPNIVCLFGVCVKEDPLCMLFEFMIHGDLHEFLVTHSPHGLDSDEPRVLGHTDFLYVALQVAAGMEYLAGHHYIHRDLAARNCLVGKNLVVKISDFGLSRDIYSSDYYRVQSKSLLPVRWMPPESILYGKFTTDSDVWSYGVVLWETYSYGLQPYYGRSNQEVIEMIRSRQLLPCPDGCPPHMYSLMIECWHEVPARRPSFKEIHSRLRTWDGLLSACNNMNSGNNRTLGRRPLPDVPPRHDPRASAAPFTYMPEATFSNI</sequence>
<dbReference type="Pfam" id="PF07714">
    <property type="entry name" value="PK_Tyr_Ser-Thr"/>
    <property type="match status" value="1"/>
</dbReference>
<comment type="caution">
    <text evidence="22">Lacks conserved residue(s) required for the propagation of feature annotation.</text>
</comment>
<evidence type="ECO:0000256" key="17">
    <source>
        <dbReference type="ARBA" id="ARBA00034103"/>
    </source>
</evidence>
<dbReference type="Proteomes" id="UP000014500">
    <property type="component" value="Unassembled WGS sequence"/>
</dbReference>
<dbReference type="GO" id="GO:0046872">
    <property type="term" value="F:metal ion binding"/>
    <property type="evidence" value="ECO:0007669"/>
    <property type="project" value="UniProtKB-KW"/>
</dbReference>
<dbReference type="HOGENOM" id="CLU_000288_30_4_1"/>
<feature type="domain" description="FZ" evidence="28">
    <location>
        <begin position="150"/>
        <end position="279"/>
    </location>
</feature>
<dbReference type="CDD" id="cd05048">
    <property type="entry name" value="PTKc_Ror"/>
    <property type="match status" value="1"/>
</dbReference>
<dbReference type="SMART" id="SM00219">
    <property type="entry name" value="TyrKc"/>
    <property type="match status" value="1"/>
</dbReference>
<keyword evidence="3 22" id="KW-0420">Kringle</keyword>
<evidence type="ECO:0000256" key="15">
    <source>
        <dbReference type="ARBA" id="ARBA00023180"/>
    </source>
</evidence>
<dbReference type="PROSITE" id="PS50038">
    <property type="entry name" value="FZ"/>
    <property type="match status" value="1"/>
</dbReference>
<dbReference type="InterPro" id="IPR020635">
    <property type="entry name" value="Tyr_kinase_cat_dom"/>
</dbReference>
<dbReference type="Pfam" id="PF00051">
    <property type="entry name" value="Kringle"/>
    <property type="match status" value="1"/>
</dbReference>
<evidence type="ECO:0000256" key="3">
    <source>
        <dbReference type="ARBA" id="ARBA00022572"/>
    </source>
</evidence>
<dbReference type="SUPFAM" id="SSF48726">
    <property type="entry name" value="Immunoglobulin"/>
    <property type="match status" value="1"/>
</dbReference>
<dbReference type="PROSITE" id="PS00021">
    <property type="entry name" value="KRINGLE_1"/>
    <property type="match status" value="1"/>
</dbReference>
<dbReference type="InterPro" id="IPR011009">
    <property type="entry name" value="Kinase-like_dom_sf"/>
</dbReference>
<evidence type="ECO:0000256" key="12">
    <source>
        <dbReference type="ARBA" id="ARBA00023137"/>
    </source>
</evidence>
<dbReference type="OMA" id="ENSPWCF"/>
<evidence type="ECO:0000259" key="28">
    <source>
        <dbReference type="PROSITE" id="PS50038"/>
    </source>
</evidence>
<comment type="similarity">
    <text evidence="24">Belongs to the protein kinase superfamily. Tyr protein kinase family. Insulin receptor subfamily.</text>
</comment>
<dbReference type="PROSITE" id="PS00107">
    <property type="entry name" value="PROTEIN_KINASE_ATP"/>
    <property type="match status" value="1"/>
</dbReference>
<dbReference type="InterPro" id="IPR036790">
    <property type="entry name" value="Frizzled_dom_sf"/>
</dbReference>
<dbReference type="PROSITE" id="PS50011">
    <property type="entry name" value="PROTEIN_KINASE_DOM"/>
    <property type="match status" value="1"/>
</dbReference>
<dbReference type="Gene3D" id="2.40.20.10">
    <property type="entry name" value="Plasminogen Kringle 4"/>
    <property type="match status" value="1"/>
</dbReference>
<evidence type="ECO:0000256" key="11">
    <source>
        <dbReference type="ARBA" id="ARBA00023136"/>
    </source>
</evidence>
<evidence type="ECO:0000256" key="20">
    <source>
        <dbReference type="PIRSR" id="PIRSR000615-2"/>
    </source>
</evidence>
<dbReference type="SMART" id="SM00408">
    <property type="entry name" value="IGc2"/>
    <property type="match status" value="1"/>
</dbReference>
<protein>
    <recommendedName>
        <fullName evidence="24">Tyrosine-protein kinase receptor</fullName>
        <ecNumber evidence="24">2.7.10.1</ecNumber>
    </recommendedName>
</protein>
<dbReference type="EC" id="2.7.10.1" evidence="24"/>